<dbReference type="Proteomes" id="UP000189703">
    <property type="component" value="Unplaced"/>
</dbReference>
<dbReference type="AlphaFoldDB" id="A0A1U8AJK2"/>
<dbReference type="KEGG" id="nnu:104603726"/>
<feature type="compositionally biased region" description="Polar residues" evidence="1">
    <location>
        <begin position="10"/>
        <end position="26"/>
    </location>
</feature>
<dbReference type="FunCoup" id="A0A1U8AJK2">
    <property type="interactions" value="80"/>
</dbReference>
<dbReference type="GeneID" id="104603726"/>
<dbReference type="PANTHER" id="PTHR33070:SF49">
    <property type="entry name" value="OS06G0725500 PROTEIN"/>
    <property type="match status" value="1"/>
</dbReference>
<sequence>MVPGFRRTLSFPNQHPSRPSRPQKSYHIRSTSLPCRAHPQISQLKDEINELKTWESKALSRNSAWLCDGLSRLRCIHDSLDDLLQLPQTQDSLRRQSHWVEKLLEDFLRFVDVYGIFRAALLALKEEHLAAQVAIRRRDESKIASYVKARKKMEKEMSKLVSVVRCIGKSMVPGAVSVSDGDAELAAVLKDVNDVTVSVSILLFNGILSSSSPSSSSSLSSKSWMLWRPSKKTKKIEAEEGIRELEEVRVESLCRLKKQGEEEVRMTLRRMQALEDCIGGIESESERVFRSFINTRVSLLNILTQ</sequence>
<dbReference type="GO" id="GO:0048367">
    <property type="term" value="P:shoot system development"/>
    <property type="evidence" value="ECO:0007669"/>
    <property type="project" value="InterPro"/>
</dbReference>
<feature type="region of interest" description="Disordered" evidence="1">
    <location>
        <begin position="1"/>
        <end position="26"/>
    </location>
</feature>
<evidence type="ECO:0000313" key="3">
    <source>
        <dbReference type="RefSeq" id="XP_010266123.1"/>
    </source>
</evidence>
<protein>
    <submittedName>
        <fullName evidence="3">Uncharacterized protein LOC104603726</fullName>
    </submittedName>
</protein>
<gene>
    <name evidence="3" type="primary">LOC104603726</name>
</gene>
<proteinExistence type="predicted"/>
<dbReference type="Pfam" id="PF03087">
    <property type="entry name" value="BPS1"/>
    <property type="match status" value="1"/>
</dbReference>
<dbReference type="PANTHER" id="PTHR33070">
    <property type="entry name" value="OS06G0725500 PROTEIN"/>
    <property type="match status" value="1"/>
</dbReference>
<dbReference type="GO" id="GO:0048364">
    <property type="term" value="P:root development"/>
    <property type="evidence" value="ECO:0007669"/>
    <property type="project" value="InterPro"/>
</dbReference>
<dbReference type="OMA" id="CLREHQS"/>
<evidence type="ECO:0000313" key="2">
    <source>
        <dbReference type="Proteomes" id="UP000189703"/>
    </source>
</evidence>
<accession>A0A1U8AJK2</accession>
<dbReference type="InterPro" id="IPR004320">
    <property type="entry name" value="BPS1_pln"/>
</dbReference>
<organism evidence="2 3">
    <name type="scientific">Nelumbo nucifera</name>
    <name type="common">Sacred lotus</name>
    <dbReference type="NCBI Taxonomy" id="4432"/>
    <lineage>
        <taxon>Eukaryota</taxon>
        <taxon>Viridiplantae</taxon>
        <taxon>Streptophyta</taxon>
        <taxon>Embryophyta</taxon>
        <taxon>Tracheophyta</taxon>
        <taxon>Spermatophyta</taxon>
        <taxon>Magnoliopsida</taxon>
        <taxon>Proteales</taxon>
        <taxon>Nelumbonaceae</taxon>
        <taxon>Nelumbo</taxon>
    </lineage>
</organism>
<keyword evidence="2" id="KW-1185">Reference proteome</keyword>
<dbReference type="RefSeq" id="XP_010266123.1">
    <property type="nucleotide sequence ID" value="XM_010267821.2"/>
</dbReference>
<dbReference type="InParanoid" id="A0A1U8AJK2"/>
<dbReference type="eggNOG" id="ENOG502QQ4Y">
    <property type="taxonomic scope" value="Eukaryota"/>
</dbReference>
<evidence type="ECO:0000256" key="1">
    <source>
        <dbReference type="SAM" id="MobiDB-lite"/>
    </source>
</evidence>
<name>A0A1U8AJK2_NELNU</name>
<reference evidence="3" key="1">
    <citation type="submission" date="2025-08" db="UniProtKB">
        <authorList>
            <consortium name="RefSeq"/>
        </authorList>
    </citation>
    <scope>IDENTIFICATION</scope>
</reference>
<dbReference type="OrthoDB" id="695739at2759"/>